<evidence type="ECO:0000313" key="3">
    <source>
        <dbReference type="EMBL" id="KAF7491664.1"/>
    </source>
</evidence>
<gene>
    <name evidence="3" type="ORF">SSS_5235</name>
</gene>
<feature type="compositionally biased region" description="Polar residues" evidence="1">
    <location>
        <begin position="1"/>
        <end position="13"/>
    </location>
</feature>
<feature type="compositionally biased region" description="Low complexity" evidence="1">
    <location>
        <begin position="179"/>
        <end position="196"/>
    </location>
</feature>
<dbReference type="EMBL" id="WVUK01000058">
    <property type="protein sequence ID" value="KAF7491664.1"/>
    <property type="molecule type" value="Genomic_DNA"/>
</dbReference>
<evidence type="ECO:0000313" key="5">
    <source>
        <dbReference type="Proteomes" id="UP000070412"/>
    </source>
</evidence>
<dbReference type="PRINTS" id="PR00050">
    <property type="entry name" value="COLDSHOCK"/>
</dbReference>
<dbReference type="EnsemblMetazoa" id="SSS_5235s_mrna">
    <property type="protein sequence ID" value="KAF7491664.1"/>
    <property type="gene ID" value="SSS_5235"/>
</dbReference>
<feature type="region of interest" description="Disordered" evidence="1">
    <location>
        <begin position="1"/>
        <end position="45"/>
    </location>
</feature>
<dbReference type="OrthoDB" id="6430255at2759"/>
<feature type="compositionally biased region" description="Polar residues" evidence="1">
    <location>
        <begin position="313"/>
        <end position="330"/>
    </location>
</feature>
<name>A0A834R691_SARSC</name>
<dbReference type="InterPro" id="IPR012340">
    <property type="entry name" value="NA-bd_OB-fold"/>
</dbReference>
<reference evidence="4" key="3">
    <citation type="submission" date="2022-06" db="UniProtKB">
        <authorList>
            <consortium name="EnsemblMetazoa"/>
        </authorList>
    </citation>
    <scope>IDENTIFICATION</scope>
</reference>
<organism evidence="3">
    <name type="scientific">Sarcoptes scabiei</name>
    <name type="common">Itch mite</name>
    <name type="synonym">Acarus scabiei</name>
    <dbReference type="NCBI Taxonomy" id="52283"/>
    <lineage>
        <taxon>Eukaryota</taxon>
        <taxon>Metazoa</taxon>
        <taxon>Ecdysozoa</taxon>
        <taxon>Arthropoda</taxon>
        <taxon>Chelicerata</taxon>
        <taxon>Arachnida</taxon>
        <taxon>Acari</taxon>
        <taxon>Acariformes</taxon>
        <taxon>Sarcoptiformes</taxon>
        <taxon>Astigmata</taxon>
        <taxon>Psoroptidia</taxon>
        <taxon>Sarcoptoidea</taxon>
        <taxon>Sarcoptidae</taxon>
        <taxon>Sarcoptinae</taxon>
        <taxon>Sarcoptes</taxon>
    </lineage>
</organism>
<feature type="domain" description="CSD" evidence="2">
    <location>
        <begin position="47"/>
        <end position="117"/>
    </location>
</feature>
<dbReference type="PROSITE" id="PS51857">
    <property type="entry name" value="CSD_2"/>
    <property type="match status" value="1"/>
</dbReference>
<accession>A0A834R691</accession>
<dbReference type="CDD" id="cd04458">
    <property type="entry name" value="CSP_CDS"/>
    <property type="match status" value="1"/>
</dbReference>
<feature type="region of interest" description="Disordered" evidence="1">
    <location>
        <begin position="109"/>
        <end position="337"/>
    </location>
</feature>
<dbReference type="GO" id="GO:0003676">
    <property type="term" value="F:nucleic acid binding"/>
    <property type="evidence" value="ECO:0007669"/>
    <property type="project" value="InterPro"/>
</dbReference>
<feature type="compositionally biased region" description="Polar residues" evidence="1">
    <location>
        <begin position="197"/>
        <end position="207"/>
    </location>
</feature>
<reference evidence="3" key="2">
    <citation type="submission" date="2020-01" db="EMBL/GenBank/DDBJ databases">
        <authorList>
            <person name="Korhonen P.K.K."/>
            <person name="Guangxu M.G."/>
            <person name="Wang T.W."/>
            <person name="Stroehlein A.J.S."/>
            <person name="Young N.D."/>
            <person name="Ang C.-S.A."/>
            <person name="Fernando D.W.F."/>
            <person name="Lu H.L."/>
            <person name="Taylor S.T."/>
            <person name="Ehtesham M.E.M."/>
            <person name="Najaraj S.H.N."/>
            <person name="Harsha G.H.G."/>
            <person name="Madugundu A.M."/>
            <person name="Renuse S.R."/>
            <person name="Holt D.H."/>
            <person name="Pandey A.P."/>
            <person name="Papenfuss A.P."/>
            <person name="Gasser R.B.G."/>
            <person name="Fischer K.F."/>
        </authorList>
    </citation>
    <scope>NUCLEOTIDE SEQUENCE</scope>
    <source>
        <strain evidence="3">SSS_KF_BRIS2020</strain>
    </source>
</reference>
<feature type="compositionally biased region" description="Low complexity" evidence="1">
    <location>
        <begin position="14"/>
        <end position="26"/>
    </location>
</feature>
<evidence type="ECO:0000313" key="4">
    <source>
        <dbReference type="EnsemblMetazoa" id="KAF7491664.1"/>
    </source>
</evidence>
<feature type="compositionally biased region" description="Gly residues" evidence="1">
    <location>
        <begin position="302"/>
        <end position="312"/>
    </location>
</feature>
<dbReference type="InterPro" id="IPR011129">
    <property type="entry name" value="CSD"/>
</dbReference>
<evidence type="ECO:0000259" key="2">
    <source>
        <dbReference type="PROSITE" id="PS51857"/>
    </source>
</evidence>
<feature type="compositionally biased region" description="Basic residues" evidence="1">
    <location>
        <begin position="277"/>
        <end position="301"/>
    </location>
</feature>
<feature type="compositionally biased region" description="Basic and acidic residues" evidence="1">
    <location>
        <begin position="233"/>
        <end position="244"/>
    </location>
</feature>
<dbReference type="FunFam" id="2.40.50.140:FF:000274">
    <property type="entry name" value="Mitochondrial RNA binding protein"/>
    <property type="match status" value="1"/>
</dbReference>
<evidence type="ECO:0000256" key="1">
    <source>
        <dbReference type="SAM" id="MobiDB-lite"/>
    </source>
</evidence>
<reference evidence="5" key="1">
    <citation type="journal article" date="2020" name="PLoS Negl. Trop. Dis.">
        <title>High-quality nuclear genome for Sarcoptes scabiei-A critical resource for a neglected parasite.</title>
        <authorList>
            <person name="Korhonen P.K."/>
            <person name="Gasser R.B."/>
            <person name="Ma G."/>
            <person name="Wang T."/>
            <person name="Stroehlein A.J."/>
            <person name="Young N.D."/>
            <person name="Ang C.S."/>
            <person name="Fernando D.D."/>
            <person name="Lu H.C."/>
            <person name="Taylor S."/>
            <person name="Reynolds S.L."/>
            <person name="Mofiz E."/>
            <person name="Najaraj S.H."/>
            <person name="Gowda H."/>
            <person name="Madugundu A."/>
            <person name="Renuse S."/>
            <person name="Holt D."/>
            <person name="Pandey A."/>
            <person name="Papenfuss A.T."/>
            <person name="Fischer K."/>
        </authorList>
    </citation>
    <scope>NUCLEOTIDE SEQUENCE [LARGE SCALE GENOMIC DNA]</scope>
</reference>
<dbReference type="Pfam" id="PF00313">
    <property type="entry name" value="CSD"/>
    <property type="match status" value="1"/>
</dbReference>
<protein>
    <submittedName>
        <fullName evidence="3">Nuclease-sensitive element-binding protein 1</fullName>
    </submittedName>
</protein>
<dbReference type="Gene3D" id="2.40.50.140">
    <property type="entry name" value="Nucleic acid-binding proteins"/>
    <property type="match status" value="1"/>
</dbReference>
<dbReference type="InterPro" id="IPR002059">
    <property type="entry name" value="CSP_DNA-bd"/>
</dbReference>
<dbReference type="SMART" id="SM00357">
    <property type="entry name" value="CSP"/>
    <property type="match status" value="1"/>
</dbReference>
<keyword evidence="5" id="KW-1185">Reference proteome</keyword>
<dbReference type="PANTHER" id="PTHR11544">
    <property type="entry name" value="COLD SHOCK DOMAIN CONTAINING PROTEINS"/>
    <property type="match status" value="1"/>
</dbReference>
<dbReference type="Proteomes" id="UP000070412">
    <property type="component" value="Unassembled WGS sequence"/>
</dbReference>
<feature type="compositionally biased region" description="Basic residues" evidence="1">
    <location>
        <begin position="135"/>
        <end position="151"/>
    </location>
</feature>
<dbReference type="AlphaFoldDB" id="A0A834R691"/>
<dbReference type="InterPro" id="IPR050181">
    <property type="entry name" value="Cold_shock_domain"/>
</dbReference>
<sequence>MAEVETSNQIDATSPNDSGSDSSVSSTEGPNKNNENSTQGKKVVASRVTGTVKWFNVKNGYGFISRNDKDGEDVFVHQSAIKRNNPSKIVRSVGDGETVEFDIVEGEKGNEAANVTGPDGNPVKGSPFAAERKFMPRGRGRGGYRRNFRRGQPRDGQFEGGRNYRGRGPPFYRKRFYRGNNNYNQSQNQGQDQSGQETGNFEGQSNFESRRGGSGGRPRRFIQRFFRRRQRRPRVENENNEAVKNENQQSAGENNEQESDQQQQDQNGAGGGFQRRGGPRRFGFRGRRRGGFRGSRGRGRGGKFSGQRGGGNWNEQQTSGDGNQESNTPENADETSK</sequence>
<feature type="compositionally biased region" description="Basic residues" evidence="1">
    <location>
        <begin position="217"/>
        <end position="232"/>
    </location>
</feature>
<dbReference type="SUPFAM" id="SSF50249">
    <property type="entry name" value="Nucleic acid-binding proteins"/>
    <property type="match status" value="1"/>
</dbReference>
<proteinExistence type="predicted"/>
<feature type="compositionally biased region" description="Polar residues" evidence="1">
    <location>
        <begin position="27"/>
        <end position="40"/>
    </location>
</feature>